<dbReference type="Proteomes" id="UP000053424">
    <property type="component" value="Unassembled WGS sequence"/>
</dbReference>
<feature type="region of interest" description="Disordered" evidence="1">
    <location>
        <begin position="51"/>
        <end position="80"/>
    </location>
</feature>
<feature type="compositionally biased region" description="Basic and acidic residues" evidence="1">
    <location>
        <begin position="51"/>
        <end position="60"/>
    </location>
</feature>
<feature type="region of interest" description="Disordered" evidence="1">
    <location>
        <begin position="120"/>
        <end position="139"/>
    </location>
</feature>
<dbReference type="AlphaFoldDB" id="A0A0C3CY22"/>
<protein>
    <submittedName>
        <fullName evidence="2">Uncharacterized protein</fullName>
    </submittedName>
</protein>
<reference evidence="3" key="2">
    <citation type="submission" date="2015-01" db="EMBL/GenBank/DDBJ databases">
        <title>Evolutionary Origins and Diversification of the Mycorrhizal Mutualists.</title>
        <authorList>
            <consortium name="DOE Joint Genome Institute"/>
            <consortium name="Mycorrhizal Genomics Consortium"/>
            <person name="Kohler A."/>
            <person name="Kuo A."/>
            <person name="Nagy L.G."/>
            <person name="Floudas D."/>
            <person name="Copeland A."/>
            <person name="Barry K.W."/>
            <person name="Cichocki N."/>
            <person name="Veneault-Fourrey C."/>
            <person name="LaButti K."/>
            <person name="Lindquist E.A."/>
            <person name="Lipzen A."/>
            <person name="Lundell T."/>
            <person name="Morin E."/>
            <person name="Murat C."/>
            <person name="Riley R."/>
            <person name="Ohm R."/>
            <person name="Sun H."/>
            <person name="Tunlid A."/>
            <person name="Henrissat B."/>
            <person name="Grigoriev I.V."/>
            <person name="Hibbett D.S."/>
            <person name="Martin F."/>
        </authorList>
    </citation>
    <scope>NUCLEOTIDE SEQUENCE [LARGE SCALE GENOMIC DNA]</scope>
    <source>
        <strain evidence="3">h7</strain>
    </source>
</reference>
<dbReference type="STRING" id="686832.A0A0C3CY22"/>
<name>A0A0C3CY22_HEBCY</name>
<dbReference type="EMBL" id="KN831768">
    <property type="protein sequence ID" value="KIM49049.1"/>
    <property type="molecule type" value="Genomic_DNA"/>
</dbReference>
<keyword evidence="3" id="KW-1185">Reference proteome</keyword>
<dbReference type="OrthoDB" id="2585251at2759"/>
<dbReference type="HOGENOM" id="CLU_1691001_0_0_1"/>
<evidence type="ECO:0000313" key="3">
    <source>
        <dbReference type="Proteomes" id="UP000053424"/>
    </source>
</evidence>
<sequence>QVGLGIARNFSTTRPIFQQLADNVPVVGRALYEIDWDLQMRNEHERMRIMSRKSPKEISRTQEMNRPIQKKSTLTTSSHAESRTADNVDFLEDIDHYFPPANVAAVTTYLLVPLAPTPTLRHPLPLTPSPSSTSTRGEPTLLPPLSFLGDLNASHSTHSLRVSTLFTRLDQAN</sequence>
<proteinExistence type="predicted"/>
<accession>A0A0C3CY22</accession>
<evidence type="ECO:0000256" key="1">
    <source>
        <dbReference type="SAM" id="MobiDB-lite"/>
    </source>
</evidence>
<feature type="compositionally biased region" description="Low complexity" evidence="1">
    <location>
        <begin position="120"/>
        <end position="135"/>
    </location>
</feature>
<reference evidence="2 3" key="1">
    <citation type="submission" date="2014-04" db="EMBL/GenBank/DDBJ databases">
        <authorList>
            <consortium name="DOE Joint Genome Institute"/>
            <person name="Kuo A."/>
            <person name="Gay G."/>
            <person name="Dore J."/>
            <person name="Kohler A."/>
            <person name="Nagy L.G."/>
            <person name="Floudas D."/>
            <person name="Copeland A."/>
            <person name="Barry K.W."/>
            <person name="Cichocki N."/>
            <person name="Veneault-Fourrey C."/>
            <person name="LaButti K."/>
            <person name="Lindquist E.A."/>
            <person name="Lipzen A."/>
            <person name="Lundell T."/>
            <person name="Morin E."/>
            <person name="Murat C."/>
            <person name="Sun H."/>
            <person name="Tunlid A."/>
            <person name="Henrissat B."/>
            <person name="Grigoriev I.V."/>
            <person name="Hibbett D.S."/>
            <person name="Martin F."/>
            <person name="Nordberg H.P."/>
            <person name="Cantor M.N."/>
            <person name="Hua S.X."/>
        </authorList>
    </citation>
    <scope>NUCLEOTIDE SEQUENCE [LARGE SCALE GENOMIC DNA]</scope>
    <source>
        <strain evidence="3">h7</strain>
    </source>
</reference>
<feature type="non-terminal residue" evidence="2">
    <location>
        <position position="1"/>
    </location>
</feature>
<organism evidence="2 3">
    <name type="scientific">Hebeloma cylindrosporum</name>
    <dbReference type="NCBI Taxonomy" id="76867"/>
    <lineage>
        <taxon>Eukaryota</taxon>
        <taxon>Fungi</taxon>
        <taxon>Dikarya</taxon>
        <taxon>Basidiomycota</taxon>
        <taxon>Agaricomycotina</taxon>
        <taxon>Agaricomycetes</taxon>
        <taxon>Agaricomycetidae</taxon>
        <taxon>Agaricales</taxon>
        <taxon>Agaricineae</taxon>
        <taxon>Hymenogastraceae</taxon>
        <taxon>Hebeloma</taxon>
    </lineage>
</organism>
<feature type="non-terminal residue" evidence="2">
    <location>
        <position position="173"/>
    </location>
</feature>
<gene>
    <name evidence="2" type="ORF">M413DRAFT_40389</name>
</gene>
<evidence type="ECO:0000313" key="2">
    <source>
        <dbReference type="EMBL" id="KIM49049.1"/>
    </source>
</evidence>
<feature type="compositionally biased region" description="Polar residues" evidence="1">
    <location>
        <begin position="70"/>
        <end position="79"/>
    </location>
</feature>